<evidence type="ECO:0000259" key="3">
    <source>
        <dbReference type="Pfam" id="PF05726"/>
    </source>
</evidence>
<dbReference type="PANTHER" id="PTHR13903:SF8">
    <property type="entry name" value="PIRIN"/>
    <property type="match status" value="1"/>
</dbReference>
<dbReference type="InterPro" id="IPR012093">
    <property type="entry name" value="Pirin"/>
</dbReference>
<name>E6PUY2_9ZZZZ</name>
<organism evidence="4">
    <name type="scientific">mine drainage metagenome</name>
    <dbReference type="NCBI Taxonomy" id="410659"/>
    <lineage>
        <taxon>unclassified sequences</taxon>
        <taxon>metagenomes</taxon>
        <taxon>ecological metagenomes</taxon>
    </lineage>
</organism>
<gene>
    <name evidence="4" type="ORF">CARN2_4221</name>
</gene>
<dbReference type="InterPro" id="IPR008778">
    <property type="entry name" value="Pirin_C_dom"/>
</dbReference>
<dbReference type="InterPro" id="IPR011051">
    <property type="entry name" value="RmlC_Cupin_sf"/>
</dbReference>
<accession>E6PUY2</accession>
<proteinExistence type="inferred from homology"/>
<dbReference type="Pfam" id="PF02678">
    <property type="entry name" value="Pirin"/>
    <property type="match status" value="1"/>
</dbReference>
<dbReference type="PANTHER" id="PTHR13903">
    <property type="entry name" value="PIRIN-RELATED"/>
    <property type="match status" value="1"/>
</dbReference>
<evidence type="ECO:0008006" key="5">
    <source>
        <dbReference type="Google" id="ProtNLM"/>
    </source>
</evidence>
<evidence type="ECO:0000259" key="2">
    <source>
        <dbReference type="Pfam" id="PF02678"/>
    </source>
</evidence>
<dbReference type="AlphaFoldDB" id="E6PUY2"/>
<evidence type="ECO:0000256" key="1">
    <source>
        <dbReference type="ARBA" id="ARBA00008416"/>
    </source>
</evidence>
<protein>
    <recommendedName>
        <fullName evidence="5">Quercetin 2,3-dioxygenase</fullName>
    </recommendedName>
</protein>
<sequence>MSVTTTLSDSTGLAPSVAAPASAASGDALMRVARVVDGRASSDGDGVKLTRVLEPELAALIDPFLLFDEFRSDTAADYIGGFPPHPHRGFETVTYMMAGRMRHGDNKGNRGDLSPGSVQWMTAARGIVHEEMPQQEQGLMWGFQLWVNLPGVNKMDDPAYQDIAPGSIPRVQRADGVQARVVAGSFAGDDGTPVHGPVRERPTQPTYLDLTVPAGQTFHWTAPAGHTVLVHGIEGEFGVGPDAAPLRPHRMAILRASDTASVLRVQAGDTPGRFLLIAGRPLREPVAHYGPFVMNSREEVMQAVQDYRAGRF</sequence>
<feature type="domain" description="Pirin C-terminal" evidence="3">
    <location>
        <begin position="207"/>
        <end position="312"/>
    </location>
</feature>
<reference evidence="4" key="1">
    <citation type="submission" date="2009-10" db="EMBL/GenBank/DDBJ databases">
        <title>Diversity of trophic interactions inside an arsenic-rich microbial ecosystem.</title>
        <authorList>
            <person name="Bertin P.N."/>
            <person name="Heinrich-Salmeron A."/>
            <person name="Pelletier E."/>
            <person name="Goulhen-Chollet F."/>
            <person name="Arsene-Ploetze F."/>
            <person name="Gallien S."/>
            <person name="Calteau A."/>
            <person name="Vallenet D."/>
            <person name="Casiot C."/>
            <person name="Chane-Woon-Ming B."/>
            <person name="Giloteaux L."/>
            <person name="Barakat M."/>
            <person name="Bonnefoy V."/>
            <person name="Bruneel O."/>
            <person name="Chandler M."/>
            <person name="Cleiss J."/>
            <person name="Duran R."/>
            <person name="Elbaz-Poulichet F."/>
            <person name="Fonknechten N."/>
            <person name="Lauga B."/>
            <person name="Mornico D."/>
            <person name="Ortet P."/>
            <person name="Schaeffer C."/>
            <person name="Siguier P."/>
            <person name="Alexander Thil Smith A."/>
            <person name="Van Dorsselaer A."/>
            <person name="Weissenbach J."/>
            <person name="Medigue C."/>
            <person name="Le Paslier D."/>
        </authorList>
    </citation>
    <scope>NUCLEOTIDE SEQUENCE</scope>
</reference>
<dbReference type="SUPFAM" id="SSF51182">
    <property type="entry name" value="RmlC-like cupins"/>
    <property type="match status" value="1"/>
</dbReference>
<dbReference type="PIRSF" id="PIRSF006232">
    <property type="entry name" value="Pirin"/>
    <property type="match status" value="1"/>
</dbReference>
<dbReference type="Gene3D" id="2.60.120.10">
    <property type="entry name" value="Jelly Rolls"/>
    <property type="match status" value="2"/>
</dbReference>
<dbReference type="InterPro" id="IPR003829">
    <property type="entry name" value="Pirin_N_dom"/>
</dbReference>
<dbReference type="EMBL" id="CABM01000060">
    <property type="protein sequence ID" value="CBH98739.1"/>
    <property type="molecule type" value="Genomic_DNA"/>
</dbReference>
<comment type="similarity">
    <text evidence="1">Belongs to the pirin family.</text>
</comment>
<comment type="caution">
    <text evidence="4">The sequence shown here is derived from an EMBL/GenBank/DDBJ whole genome shotgun (WGS) entry which is preliminary data.</text>
</comment>
<evidence type="ECO:0000313" key="4">
    <source>
        <dbReference type="EMBL" id="CBH98739.1"/>
    </source>
</evidence>
<dbReference type="CDD" id="cd02247">
    <property type="entry name" value="cupin_pirin_C"/>
    <property type="match status" value="1"/>
</dbReference>
<dbReference type="Pfam" id="PF05726">
    <property type="entry name" value="Pirin_C"/>
    <property type="match status" value="1"/>
</dbReference>
<dbReference type="CDD" id="cd02909">
    <property type="entry name" value="cupin_pirin_N"/>
    <property type="match status" value="1"/>
</dbReference>
<feature type="domain" description="Pirin N-terminal" evidence="2">
    <location>
        <begin position="55"/>
        <end position="147"/>
    </location>
</feature>
<dbReference type="InterPro" id="IPR014710">
    <property type="entry name" value="RmlC-like_jellyroll"/>
</dbReference>